<proteinExistence type="predicted"/>
<keyword evidence="3" id="KW-1185">Reference proteome</keyword>
<name>A0ABV7VFD8_9PROT</name>
<comment type="caution">
    <text evidence="2">The sequence shown here is derived from an EMBL/GenBank/DDBJ whole genome shotgun (WGS) entry which is preliminary data.</text>
</comment>
<dbReference type="Gene3D" id="3.40.50.1820">
    <property type="entry name" value="alpha/beta hydrolase"/>
    <property type="match status" value="1"/>
</dbReference>
<dbReference type="InterPro" id="IPR010915">
    <property type="entry name" value="PHB_depoly_PhaZ"/>
</dbReference>
<evidence type="ECO:0000313" key="3">
    <source>
        <dbReference type="Proteomes" id="UP001595711"/>
    </source>
</evidence>
<dbReference type="RefSeq" id="WP_379726323.1">
    <property type="nucleotide sequence ID" value="NZ_JBHRYJ010000002.1"/>
</dbReference>
<dbReference type="InterPro" id="IPR009656">
    <property type="entry name" value="PHB_depo_C"/>
</dbReference>
<protein>
    <submittedName>
        <fullName evidence="2">Polyhydroxyalkanoate depolymerase</fullName>
    </submittedName>
</protein>
<dbReference type="NCBIfam" id="TIGR01849">
    <property type="entry name" value="PHB_depoly_PhaZ"/>
    <property type="match status" value="1"/>
</dbReference>
<evidence type="ECO:0000313" key="2">
    <source>
        <dbReference type="EMBL" id="MFC3676188.1"/>
    </source>
</evidence>
<dbReference type="InterPro" id="IPR029058">
    <property type="entry name" value="AB_hydrolase_fold"/>
</dbReference>
<dbReference type="SUPFAM" id="SSF53474">
    <property type="entry name" value="alpha/beta-Hydrolases"/>
    <property type="match status" value="1"/>
</dbReference>
<dbReference type="Pfam" id="PF06850">
    <property type="entry name" value="PHB_depo_C"/>
    <property type="match status" value="1"/>
</dbReference>
<sequence length="409" mass="45763">MLYQLFELQHAALQPVRALAEAQAQALKLPYLPMNYTAAARTWAAGLELFGNITRRYPKPAFGLAATTVDGVACKVTERIVLRYPFCQIIHFAREGCEDRNDPKLLIVAPLSGHYATLLRGTVEAMLPNHEVYITDWIDARDVPLGDGAFDLDDYIDYVREFLDHLGPGCHVMAVCQPSVPVLAAVALMSAMKDPNTPRSMTLMGGPIDTRLSPTVPNDLAQEHSIEWFEHSVIQRVPLPHAGFMRPVYPGFIQLTGFMTMNIDRHVGAHVRLYHHLIKGDGDGTRAHNDFYDEYLAVMDLPAEYYLQTVKSVFQDHDLPLGRMTCRGDLVDPAAIRKTALLTVEGEKDDITGLGQTMAAHDLCKNIPAQKRAHHMQPGVGHYGVFNGRRWREQIAPKVTAFIRQHDHD</sequence>
<reference evidence="3" key="1">
    <citation type="journal article" date="2019" name="Int. J. Syst. Evol. Microbiol.">
        <title>The Global Catalogue of Microorganisms (GCM) 10K type strain sequencing project: providing services to taxonomists for standard genome sequencing and annotation.</title>
        <authorList>
            <consortium name="The Broad Institute Genomics Platform"/>
            <consortium name="The Broad Institute Genome Sequencing Center for Infectious Disease"/>
            <person name="Wu L."/>
            <person name="Ma J."/>
        </authorList>
    </citation>
    <scope>NUCLEOTIDE SEQUENCE [LARGE SCALE GENOMIC DNA]</scope>
    <source>
        <strain evidence="3">KCTC 42182</strain>
    </source>
</reference>
<dbReference type="Proteomes" id="UP001595711">
    <property type="component" value="Unassembled WGS sequence"/>
</dbReference>
<dbReference type="PANTHER" id="PTHR36837:SF4">
    <property type="entry name" value="BLR0908 PROTEIN"/>
    <property type="match status" value="1"/>
</dbReference>
<gene>
    <name evidence="2" type="ORF">ACFOOQ_11580</name>
</gene>
<accession>A0ABV7VFD8</accession>
<dbReference type="PANTHER" id="PTHR36837">
    <property type="entry name" value="POLY(3-HYDROXYALKANOATE) POLYMERASE SUBUNIT PHAC"/>
    <property type="match status" value="1"/>
</dbReference>
<dbReference type="EMBL" id="JBHRYJ010000002">
    <property type="protein sequence ID" value="MFC3676188.1"/>
    <property type="molecule type" value="Genomic_DNA"/>
</dbReference>
<dbReference type="PIRSF" id="PIRSF020818">
    <property type="entry name" value="PHB_depoly_PhaZ"/>
    <property type="match status" value="1"/>
</dbReference>
<feature type="domain" description="PHB de-polymerase C-terminal" evidence="1">
    <location>
        <begin position="205"/>
        <end position="406"/>
    </location>
</feature>
<evidence type="ECO:0000259" key="1">
    <source>
        <dbReference type="Pfam" id="PF06850"/>
    </source>
</evidence>
<organism evidence="2 3">
    <name type="scientific">Ferrovibrio xuzhouensis</name>
    <dbReference type="NCBI Taxonomy" id="1576914"/>
    <lineage>
        <taxon>Bacteria</taxon>
        <taxon>Pseudomonadati</taxon>
        <taxon>Pseudomonadota</taxon>
        <taxon>Alphaproteobacteria</taxon>
        <taxon>Rhodospirillales</taxon>
        <taxon>Rhodospirillaceae</taxon>
        <taxon>Ferrovibrio</taxon>
    </lineage>
</organism>
<dbReference type="InterPro" id="IPR051321">
    <property type="entry name" value="PHA/PHB_synthase"/>
</dbReference>